<feature type="coiled-coil region" evidence="1">
    <location>
        <begin position="152"/>
        <end position="186"/>
    </location>
</feature>
<gene>
    <name evidence="4" type="ORF">M6B38_267880</name>
</gene>
<reference evidence="4" key="2">
    <citation type="submission" date="2023-04" db="EMBL/GenBank/DDBJ databases">
        <authorList>
            <person name="Bruccoleri R.E."/>
            <person name="Oakeley E.J."/>
            <person name="Faust A.-M."/>
            <person name="Dessus-Babus S."/>
            <person name="Altorfer M."/>
            <person name="Burckhardt D."/>
            <person name="Oertli M."/>
            <person name="Naumann U."/>
            <person name="Petersen F."/>
            <person name="Wong J."/>
        </authorList>
    </citation>
    <scope>NUCLEOTIDE SEQUENCE</scope>
    <source>
        <strain evidence="4">GSM-AAB239-AS_SAM_17_03QT</strain>
        <tissue evidence="4">Leaf</tissue>
    </source>
</reference>
<dbReference type="Proteomes" id="UP001140949">
    <property type="component" value="Unassembled WGS sequence"/>
</dbReference>
<keyword evidence="1" id="KW-0175">Coiled coil</keyword>
<evidence type="ECO:0008006" key="6">
    <source>
        <dbReference type="Google" id="ProtNLM"/>
    </source>
</evidence>
<feature type="domain" description="DUF641" evidence="2">
    <location>
        <begin position="64"/>
        <end position="186"/>
    </location>
</feature>
<evidence type="ECO:0000256" key="1">
    <source>
        <dbReference type="SAM" id="Coils"/>
    </source>
</evidence>
<evidence type="ECO:0000313" key="5">
    <source>
        <dbReference type="Proteomes" id="UP001140949"/>
    </source>
</evidence>
<dbReference type="Pfam" id="PF04859">
    <property type="entry name" value="DUF641"/>
    <property type="match status" value="1"/>
</dbReference>
<dbReference type="InterPro" id="IPR040225">
    <property type="entry name" value="GIL1-like"/>
</dbReference>
<evidence type="ECO:0000259" key="2">
    <source>
        <dbReference type="Pfam" id="PF04859"/>
    </source>
</evidence>
<proteinExistence type="predicted"/>
<dbReference type="PANTHER" id="PTHR31161">
    <property type="entry name" value="PROTEIN GRAVITROPIC IN THE LIGHT 1"/>
    <property type="match status" value="1"/>
</dbReference>
<dbReference type="AlphaFoldDB" id="A0AAX6I8M5"/>
<keyword evidence="5" id="KW-1185">Reference proteome</keyword>
<reference evidence="4" key="1">
    <citation type="journal article" date="2023" name="GigaByte">
        <title>Genome assembly of the bearded iris, Iris pallida Lam.</title>
        <authorList>
            <person name="Bruccoleri R.E."/>
            <person name="Oakeley E.J."/>
            <person name="Faust A.M.E."/>
            <person name="Altorfer M."/>
            <person name="Dessus-Babus S."/>
            <person name="Burckhardt D."/>
            <person name="Oertli M."/>
            <person name="Naumann U."/>
            <person name="Petersen F."/>
            <person name="Wong J."/>
        </authorList>
    </citation>
    <scope>NUCLEOTIDE SEQUENCE</scope>
    <source>
        <strain evidence="4">GSM-AAB239-AS_SAM_17_03QT</strain>
    </source>
</reference>
<protein>
    <recommendedName>
        <fullName evidence="6">DUF641 domain-containing protein</fullName>
    </recommendedName>
</protein>
<sequence>MLQKFAFALKSKTIEFFAEEEEEFDDNASAIDLSSALEEEVIPDQCVVIVKPDPPPLRQRSQPEEEEALIPSLFAAVSSFRAAYLQLQAAHSPFDPDALHSADISAVSHLRRLSELKQNPNPNPDSNLGKLSPLEAQVQENQTLLRTFETVVNRLQTEIDGKDTEAARLRKRLKELEADNSDLAKKLGRHCSVRPEGELDGILSVGLLDSVHRDCCRSSHRFAKGVVGLMNKYGCGLDTAANSIYPDVEYEKPGHQRYAILSYICLKMFNCFDSDGFCCEGSGLLKRRDSLRLFLEHLKCDSLEMLRRSSSNQGFAKFCETKYRELIGEGIVSSVLGNLDLEESVSGSLKSSNPPLYSLFIDMASSVWILHKLVRGYDATAKIFQVGAGEDFSMVYMESVGGRATSVISGSGKVLRHKVGFTVVPGFRVGKTVIQCRVYLEAVK</sequence>
<feature type="domain" description="GIL1/IRKI C-terminal" evidence="3">
    <location>
        <begin position="383"/>
        <end position="439"/>
    </location>
</feature>
<evidence type="ECO:0000259" key="3">
    <source>
        <dbReference type="Pfam" id="PF24994"/>
    </source>
</evidence>
<comment type="caution">
    <text evidence="4">The sequence shown here is derived from an EMBL/GenBank/DDBJ whole genome shotgun (WGS) entry which is preliminary data.</text>
</comment>
<name>A0AAX6I8M5_IRIPA</name>
<dbReference type="EMBL" id="JANAVB010003400">
    <property type="protein sequence ID" value="KAJ6849616.1"/>
    <property type="molecule type" value="Genomic_DNA"/>
</dbReference>
<dbReference type="GO" id="GO:0009639">
    <property type="term" value="P:response to red or far red light"/>
    <property type="evidence" value="ECO:0007669"/>
    <property type="project" value="InterPro"/>
</dbReference>
<organism evidence="4 5">
    <name type="scientific">Iris pallida</name>
    <name type="common">Sweet iris</name>
    <dbReference type="NCBI Taxonomy" id="29817"/>
    <lineage>
        <taxon>Eukaryota</taxon>
        <taxon>Viridiplantae</taxon>
        <taxon>Streptophyta</taxon>
        <taxon>Embryophyta</taxon>
        <taxon>Tracheophyta</taxon>
        <taxon>Spermatophyta</taxon>
        <taxon>Magnoliopsida</taxon>
        <taxon>Liliopsida</taxon>
        <taxon>Asparagales</taxon>
        <taxon>Iridaceae</taxon>
        <taxon>Iridoideae</taxon>
        <taxon>Irideae</taxon>
        <taxon>Iris</taxon>
    </lineage>
</organism>
<dbReference type="GO" id="GO:0009959">
    <property type="term" value="P:negative gravitropism"/>
    <property type="evidence" value="ECO:0007669"/>
    <property type="project" value="InterPro"/>
</dbReference>
<dbReference type="Pfam" id="PF24994">
    <property type="entry name" value="GIL1_IRKI_C"/>
    <property type="match status" value="1"/>
</dbReference>
<dbReference type="InterPro" id="IPR006943">
    <property type="entry name" value="DUF641_pln"/>
</dbReference>
<dbReference type="InterPro" id="IPR056813">
    <property type="entry name" value="GIL1_IRKI_C"/>
</dbReference>
<accession>A0AAX6I8M5</accession>
<evidence type="ECO:0000313" key="4">
    <source>
        <dbReference type="EMBL" id="KAJ6849616.1"/>
    </source>
</evidence>